<evidence type="ECO:0000313" key="2">
    <source>
        <dbReference type="EMBL" id="CAH2295550.1"/>
    </source>
</evidence>
<dbReference type="AlphaFoldDB" id="A0AAD1SAN3"/>
<sequence length="135" mass="14985">MGTHSLKHGNILHGLANSQAETYRRLSPTASKLQTRLNPAHTNGEPQLTLLRVTWHIHTRLARRACSQRTASVRTTQTDPTSRNMSAPFPQYTSRSRAPEPGIETLLAGMWSTPAGHWLNVRLSTGTTILHMALQ</sequence>
<feature type="compositionally biased region" description="Polar residues" evidence="1">
    <location>
        <begin position="67"/>
        <end position="96"/>
    </location>
</feature>
<reference evidence="2" key="1">
    <citation type="submission" date="2022-03" db="EMBL/GenBank/DDBJ databases">
        <authorList>
            <person name="Alioto T."/>
            <person name="Alioto T."/>
            <person name="Gomez Garrido J."/>
        </authorList>
    </citation>
    <scope>NUCLEOTIDE SEQUENCE</scope>
</reference>
<name>A0AAD1SAN3_PELCU</name>
<feature type="region of interest" description="Disordered" evidence="1">
    <location>
        <begin position="66"/>
        <end position="98"/>
    </location>
</feature>
<accession>A0AAD1SAN3</accession>
<evidence type="ECO:0000313" key="3">
    <source>
        <dbReference type="Proteomes" id="UP001295444"/>
    </source>
</evidence>
<dbReference type="Proteomes" id="UP001295444">
    <property type="component" value="Chromosome 05"/>
</dbReference>
<evidence type="ECO:0000256" key="1">
    <source>
        <dbReference type="SAM" id="MobiDB-lite"/>
    </source>
</evidence>
<keyword evidence="3" id="KW-1185">Reference proteome</keyword>
<organism evidence="2 3">
    <name type="scientific">Pelobates cultripes</name>
    <name type="common">Western spadefoot toad</name>
    <dbReference type="NCBI Taxonomy" id="61616"/>
    <lineage>
        <taxon>Eukaryota</taxon>
        <taxon>Metazoa</taxon>
        <taxon>Chordata</taxon>
        <taxon>Craniata</taxon>
        <taxon>Vertebrata</taxon>
        <taxon>Euteleostomi</taxon>
        <taxon>Amphibia</taxon>
        <taxon>Batrachia</taxon>
        <taxon>Anura</taxon>
        <taxon>Pelobatoidea</taxon>
        <taxon>Pelobatidae</taxon>
        <taxon>Pelobates</taxon>
    </lineage>
</organism>
<proteinExistence type="predicted"/>
<gene>
    <name evidence="2" type="ORF">PECUL_23A033388</name>
</gene>
<protein>
    <submittedName>
        <fullName evidence="2">Uncharacterized protein</fullName>
    </submittedName>
</protein>
<dbReference type="EMBL" id="OW240916">
    <property type="protein sequence ID" value="CAH2295550.1"/>
    <property type="molecule type" value="Genomic_DNA"/>
</dbReference>